<evidence type="ECO:0000313" key="2">
    <source>
        <dbReference type="Proteomes" id="UP001497700"/>
    </source>
</evidence>
<proteinExistence type="predicted"/>
<reference evidence="1 2" key="1">
    <citation type="journal article" date="2022" name="New Phytol.">
        <title>Ecological generalism drives hyperdiversity of secondary metabolite gene clusters in xylarialean endophytes.</title>
        <authorList>
            <person name="Franco M.E.E."/>
            <person name="Wisecaver J.H."/>
            <person name="Arnold A.E."/>
            <person name="Ju Y.M."/>
            <person name="Slot J.C."/>
            <person name="Ahrendt S."/>
            <person name="Moore L.P."/>
            <person name="Eastman K.E."/>
            <person name="Scott K."/>
            <person name="Konkel Z."/>
            <person name="Mondo S.J."/>
            <person name="Kuo A."/>
            <person name="Hayes R.D."/>
            <person name="Haridas S."/>
            <person name="Andreopoulos B."/>
            <person name="Riley R."/>
            <person name="LaButti K."/>
            <person name="Pangilinan J."/>
            <person name="Lipzen A."/>
            <person name="Amirebrahimi M."/>
            <person name="Yan J."/>
            <person name="Adam C."/>
            <person name="Keymanesh K."/>
            <person name="Ng V."/>
            <person name="Louie K."/>
            <person name="Northen T."/>
            <person name="Drula E."/>
            <person name="Henrissat B."/>
            <person name="Hsieh H.M."/>
            <person name="Youens-Clark K."/>
            <person name="Lutzoni F."/>
            <person name="Miadlikowska J."/>
            <person name="Eastwood D.C."/>
            <person name="Hamelin R.C."/>
            <person name="Grigoriev I.V."/>
            <person name="U'Ren J.M."/>
        </authorList>
    </citation>
    <scope>NUCLEOTIDE SEQUENCE [LARGE SCALE GENOMIC DNA]</scope>
    <source>
        <strain evidence="1 2">CBS 119005</strain>
    </source>
</reference>
<evidence type="ECO:0000313" key="1">
    <source>
        <dbReference type="EMBL" id="KAI4868667.1"/>
    </source>
</evidence>
<sequence length="999" mass="110748">MLAADLYQLSEKFEFLQLGNSDQLLVRVDSNREGKPLGPHRNLSHEAVFSMLTSSAHWDIILREAAESLRSSVGRSDPTCPNLIALFGIGDPVPLAPFHQARIRVTKLEMSRIAGPWRSNSNGTGNGKRQFILSDNALDGGSNAALVCCDAPPVTASSEPAYRGAVPILISGATKSSLISYCRELESYLQRNVVSIGQAAYTLATRRKHHRFRWSAVVSSTHELRQSLGRVGTNDVAEVLPHPRAAKRVVLAFGGQNQRFVGLDKAVYDCNPRFQYHLSACDEELGRLGFPSLLPSIFSRDPVTDIVLLQTGTFAVQYASSRCWIDGGLQVDAVIGHSFGELTALVISNTVSLQAGLTIVACRAMLMASKWGPERGAMLAVHSTLAAISGLIAEDVEVACYNAERSVVLVGSSEAMSRLEHELGHDPKYAGIRYQCLDVSHGFHSKLTEPLLDDLRAITQNISFQQPDIPLEPCTLDPCNPQSLGSVYLSNHMRKPVYFANAVRRIEQRFGPCIWLEAGLDSSIIPMVRRAVTRTKSDHIFQPVSSGRKQDRGNEMPSVVTTLWKAGCAVLFWPFLSAEEAGFSSIWIPHYSFDRESTSVEKVDQPVSAPSVDISSPRPTHNIYELLQKSESLLSAIAERKGLRNYWKEVAPKRDAIALTYVLECFKGLHVDFGLLKPGNAIPPIYYLPMHAQLVNRMMQILQKHSIIESRIGRDFSSAVRGAEICPHKPSNQLVDEFTDEFPCYRSESRLLSITVSKLAHYLVGKQDLLFSSQESQKILQDFYVQSPLLATVAEFLASVMGNYLAKGKPTETVRILEIGARCKSTMETFGNKAKLTKRYCAVVGAFAEALLGMKAKGCRGPKIEYTFTDQSSPLVDRASRVFGDKEDIKMDSRVLNVESQPPKDLLGHYDLVISANCFHTPRDKTLAMRNMITLLKPRGFVVLTEMMKGMDLYDLLRYSLNGWLPSGEDQTHPLQSPEAWMQEFREAGFRCIFSQNIA</sequence>
<organism evidence="1 2">
    <name type="scientific">Hypoxylon rubiginosum</name>
    <dbReference type="NCBI Taxonomy" id="110542"/>
    <lineage>
        <taxon>Eukaryota</taxon>
        <taxon>Fungi</taxon>
        <taxon>Dikarya</taxon>
        <taxon>Ascomycota</taxon>
        <taxon>Pezizomycotina</taxon>
        <taxon>Sordariomycetes</taxon>
        <taxon>Xylariomycetidae</taxon>
        <taxon>Xylariales</taxon>
        <taxon>Hypoxylaceae</taxon>
        <taxon>Hypoxylon</taxon>
    </lineage>
</organism>
<gene>
    <name evidence="1" type="ORF">F4820DRAFT_101250</name>
</gene>
<dbReference type="EMBL" id="MU393436">
    <property type="protein sequence ID" value="KAI4868667.1"/>
    <property type="molecule type" value="Genomic_DNA"/>
</dbReference>
<comment type="caution">
    <text evidence="1">The sequence shown here is derived from an EMBL/GenBank/DDBJ whole genome shotgun (WGS) entry which is preliminary data.</text>
</comment>
<name>A0ACB9ZBF7_9PEZI</name>
<protein>
    <submittedName>
        <fullName evidence="1">Uncharacterized protein</fullName>
    </submittedName>
</protein>
<keyword evidence="2" id="KW-1185">Reference proteome</keyword>
<dbReference type="Proteomes" id="UP001497700">
    <property type="component" value="Unassembled WGS sequence"/>
</dbReference>
<accession>A0ACB9ZBF7</accession>